<dbReference type="Pfam" id="PF00534">
    <property type="entry name" value="Glycos_transf_1"/>
    <property type="match status" value="1"/>
</dbReference>
<dbReference type="AlphaFoldDB" id="A0AAX0YV28"/>
<protein>
    <recommendedName>
        <fullName evidence="1">Glycosyl transferase family 1 domain-containing protein</fullName>
    </recommendedName>
</protein>
<evidence type="ECO:0000313" key="2">
    <source>
        <dbReference type="EMBL" id="PSX44983.1"/>
    </source>
</evidence>
<dbReference type="GO" id="GO:1901135">
    <property type="term" value="P:carbohydrate derivative metabolic process"/>
    <property type="evidence" value="ECO:0007669"/>
    <property type="project" value="UniProtKB-ARBA"/>
</dbReference>
<reference evidence="2 3" key="1">
    <citation type="submission" date="2018-01" db="EMBL/GenBank/DDBJ databases">
        <title>Whole genome sequencing of Histamine producing bacteria.</title>
        <authorList>
            <person name="Butler K."/>
        </authorList>
    </citation>
    <scope>NUCLEOTIDE SEQUENCE [LARGE SCALE GENOMIC DNA]</scope>
    <source>
        <strain evidence="2 3">A1-4</strain>
    </source>
</reference>
<comment type="caution">
    <text evidence="2">The sequence shown here is derived from an EMBL/GenBank/DDBJ whole genome shotgun (WGS) entry which is preliminary data.</text>
</comment>
<proteinExistence type="predicted"/>
<keyword evidence="3" id="KW-1185">Reference proteome</keyword>
<dbReference type="Proteomes" id="UP000240728">
    <property type="component" value="Unassembled WGS sequence"/>
</dbReference>
<evidence type="ECO:0000313" key="3">
    <source>
        <dbReference type="Proteomes" id="UP000240728"/>
    </source>
</evidence>
<dbReference type="SUPFAM" id="SSF53756">
    <property type="entry name" value="UDP-Glycosyltransferase/glycogen phosphorylase"/>
    <property type="match status" value="1"/>
</dbReference>
<feature type="domain" description="Glycosyl transferase family 1" evidence="1">
    <location>
        <begin position="207"/>
        <end position="356"/>
    </location>
</feature>
<dbReference type="PANTHER" id="PTHR12526">
    <property type="entry name" value="GLYCOSYLTRANSFERASE"/>
    <property type="match status" value="1"/>
</dbReference>
<dbReference type="Gene3D" id="3.40.50.2000">
    <property type="entry name" value="Glycogen Phosphorylase B"/>
    <property type="match status" value="2"/>
</dbReference>
<dbReference type="EMBL" id="PYOZ01000005">
    <property type="protein sequence ID" value="PSX44983.1"/>
    <property type="molecule type" value="Genomic_DNA"/>
</dbReference>
<accession>A0AAX0YV28</accession>
<name>A0AAX0YV28_9GAMM</name>
<dbReference type="InterPro" id="IPR001296">
    <property type="entry name" value="Glyco_trans_1"/>
</dbReference>
<dbReference type="GO" id="GO:0016757">
    <property type="term" value="F:glycosyltransferase activity"/>
    <property type="evidence" value="ECO:0007669"/>
    <property type="project" value="InterPro"/>
</dbReference>
<organism evidence="2 3">
    <name type="scientific">Photobacterium kishitanii</name>
    <dbReference type="NCBI Taxonomy" id="318456"/>
    <lineage>
        <taxon>Bacteria</taxon>
        <taxon>Pseudomonadati</taxon>
        <taxon>Pseudomonadota</taxon>
        <taxon>Gammaproteobacteria</taxon>
        <taxon>Vibrionales</taxon>
        <taxon>Vibrionaceae</taxon>
        <taxon>Photobacterium</taxon>
    </lineage>
</organism>
<sequence>MLVYYRCNFMKSLFVHDHKFTSINGRYYSDGKLTNNTWLRYLSFSDNIKVIGRVKEVTSIPNNLNETTLNNVEFFCINEIKKTDRINTKRVDLIILNQIVDSDIVICRLPSFLGSRAYSLAMKLKKKVIVELVGCPYDALKTHGSFIGKILAPIERFKTKKQVLNANSVIYVTQEFLQRRYPTKGKSIGVSNVELFNHTYMCDSIAKPKVIKFIGSLNSLYKGLDDLLSAIYLLKLDGINLELHVLGGGNISNYTNKIKMYDIESQVVFFKPISGGYGVIEWLTNGNIYIQPSHTEGLPRALIEAMSVGLPCIGTFVGGIPELLDENVLCKAKSPKDLVDKIKILLSDDDFRIKQGIRNKEVSNNYLYDSLFSRRYEFLNSII</sequence>
<gene>
    <name evidence="2" type="ORF">C0W53_10410</name>
</gene>
<evidence type="ECO:0000259" key="1">
    <source>
        <dbReference type="Pfam" id="PF00534"/>
    </source>
</evidence>